<dbReference type="RefSeq" id="WP_209942600.1">
    <property type="nucleotide sequence ID" value="NZ_JAGGJU010000002.1"/>
</dbReference>
<evidence type="ECO:0000256" key="4">
    <source>
        <dbReference type="ARBA" id="ARBA00022989"/>
    </source>
</evidence>
<protein>
    <submittedName>
        <fullName evidence="7">Uncharacterized membrane protein YbhN (UPF0104 family)</fullName>
    </submittedName>
</protein>
<keyword evidence="4 6" id="KW-1133">Transmembrane helix</keyword>
<keyword evidence="2" id="KW-1003">Cell membrane</keyword>
<feature type="transmembrane region" description="Helical" evidence="6">
    <location>
        <begin position="280"/>
        <end position="301"/>
    </location>
</feature>
<dbReference type="InterPro" id="IPR022791">
    <property type="entry name" value="L-PG_synthase/AglD"/>
</dbReference>
<evidence type="ECO:0000256" key="3">
    <source>
        <dbReference type="ARBA" id="ARBA00022692"/>
    </source>
</evidence>
<feature type="transmembrane region" description="Helical" evidence="6">
    <location>
        <begin position="150"/>
        <end position="173"/>
    </location>
</feature>
<sequence length="308" mass="32303">MPKLGILAIVICLALFAGLFVVVDPAKVIAAFGDVSAGSVVVALLIVQVQIVLSALRWQFTAARLGHRISRSLAVREYYVSSVLNQVLPGGMAGDAVRAYRNRTEEPGGWKRPATAVFLERLSGQLAFFLMTGLGLIAWPVFLADRLPEGFAGLALTFLALLVCGLGVGIFVWRSKLSARFERLKPDLVAAFWRDGAGWVQVLLSASIVAGYVSTFLIASHAVGAPLPPIGAFTAVPLCLLTMLIPAGIGGWGTREVAAAALWPLFGFTSAQGVSASLLYGSLSLAGAALPGLVVIAHQVLTGRIGRA</sequence>
<accession>A0ABS4DUW1</accession>
<organism evidence="7 8">
    <name type="scientific">Rhizobium halophytocola</name>
    <dbReference type="NCBI Taxonomy" id="735519"/>
    <lineage>
        <taxon>Bacteria</taxon>
        <taxon>Pseudomonadati</taxon>
        <taxon>Pseudomonadota</taxon>
        <taxon>Alphaproteobacteria</taxon>
        <taxon>Hyphomicrobiales</taxon>
        <taxon>Rhizobiaceae</taxon>
        <taxon>Rhizobium/Agrobacterium group</taxon>
        <taxon>Rhizobium</taxon>
    </lineage>
</organism>
<proteinExistence type="predicted"/>
<dbReference type="Proteomes" id="UP000759443">
    <property type="component" value="Unassembled WGS sequence"/>
</dbReference>
<feature type="transmembrane region" description="Helical" evidence="6">
    <location>
        <begin position="202"/>
        <end position="224"/>
    </location>
</feature>
<gene>
    <name evidence="7" type="ORF">J2Z17_000898</name>
</gene>
<reference evidence="7 8" key="1">
    <citation type="submission" date="2021-03" db="EMBL/GenBank/DDBJ databases">
        <title>Genomic Encyclopedia of Type Strains, Phase IV (KMG-IV): sequencing the most valuable type-strain genomes for metagenomic binning, comparative biology and taxonomic classification.</title>
        <authorList>
            <person name="Goeker M."/>
        </authorList>
    </citation>
    <scope>NUCLEOTIDE SEQUENCE [LARGE SCALE GENOMIC DNA]</scope>
    <source>
        <strain evidence="7 8">DSM 21600</strain>
    </source>
</reference>
<evidence type="ECO:0000256" key="2">
    <source>
        <dbReference type="ARBA" id="ARBA00022475"/>
    </source>
</evidence>
<evidence type="ECO:0000256" key="1">
    <source>
        <dbReference type="ARBA" id="ARBA00004651"/>
    </source>
</evidence>
<feature type="transmembrane region" description="Helical" evidence="6">
    <location>
        <begin position="126"/>
        <end position="144"/>
    </location>
</feature>
<dbReference type="PANTHER" id="PTHR40277:SF1">
    <property type="entry name" value="BLL5419 PROTEIN"/>
    <property type="match status" value="1"/>
</dbReference>
<dbReference type="EMBL" id="JAGGJU010000002">
    <property type="protein sequence ID" value="MBP1849477.1"/>
    <property type="molecule type" value="Genomic_DNA"/>
</dbReference>
<evidence type="ECO:0000256" key="6">
    <source>
        <dbReference type="SAM" id="Phobius"/>
    </source>
</evidence>
<keyword evidence="8" id="KW-1185">Reference proteome</keyword>
<comment type="subcellular location">
    <subcellularLocation>
        <location evidence="1">Cell membrane</location>
        <topology evidence="1">Multi-pass membrane protein</topology>
    </subcellularLocation>
</comment>
<dbReference type="Pfam" id="PF03706">
    <property type="entry name" value="LPG_synthase_TM"/>
    <property type="match status" value="1"/>
</dbReference>
<keyword evidence="3 6" id="KW-0812">Transmembrane</keyword>
<evidence type="ECO:0000313" key="7">
    <source>
        <dbReference type="EMBL" id="MBP1849477.1"/>
    </source>
</evidence>
<feature type="transmembrane region" description="Helical" evidence="6">
    <location>
        <begin position="40"/>
        <end position="58"/>
    </location>
</feature>
<feature type="transmembrane region" description="Helical" evidence="6">
    <location>
        <begin position="230"/>
        <end position="250"/>
    </location>
</feature>
<comment type="caution">
    <text evidence="7">The sequence shown here is derived from an EMBL/GenBank/DDBJ whole genome shotgun (WGS) entry which is preliminary data.</text>
</comment>
<dbReference type="PANTHER" id="PTHR40277">
    <property type="entry name" value="BLL5419 PROTEIN"/>
    <property type="match status" value="1"/>
</dbReference>
<name>A0ABS4DUW1_9HYPH</name>
<evidence type="ECO:0000256" key="5">
    <source>
        <dbReference type="ARBA" id="ARBA00023136"/>
    </source>
</evidence>
<keyword evidence="5 6" id="KW-0472">Membrane</keyword>
<evidence type="ECO:0000313" key="8">
    <source>
        <dbReference type="Proteomes" id="UP000759443"/>
    </source>
</evidence>